<dbReference type="CDD" id="cd04458">
    <property type="entry name" value="CSP_CDS"/>
    <property type="match status" value="1"/>
</dbReference>
<keyword evidence="5" id="KW-0238">DNA-binding</keyword>
<name>A0A286ADK8_9SPHI</name>
<dbReference type="InterPro" id="IPR050181">
    <property type="entry name" value="Cold_shock_domain"/>
</dbReference>
<reference evidence="6" key="1">
    <citation type="submission" date="2017-09" db="EMBL/GenBank/DDBJ databases">
        <authorList>
            <person name="Varghese N."/>
            <person name="Submissions S."/>
        </authorList>
    </citation>
    <scope>NUCLEOTIDE SEQUENCE [LARGE SCALE GENOMIC DNA]</scope>
    <source>
        <strain evidence="6">CGMCC 1.12803</strain>
    </source>
</reference>
<evidence type="ECO:0000256" key="3">
    <source>
        <dbReference type="RuleBase" id="RU000408"/>
    </source>
</evidence>
<dbReference type="RefSeq" id="WP_097133796.1">
    <property type="nucleotide sequence ID" value="NZ_OCMT01000004.1"/>
</dbReference>
<dbReference type="Gene3D" id="2.40.50.140">
    <property type="entry name" value="Nucleic acid-binding proteins"/>
    <property type="match status" value="1"/>
</dbReference>
<dbReference type="InterPro" id="IPR011129">
    <property type="entry name" value="CSD"/>
</dbReference>
<dbReference type="PROSITE" id="PS51857">
    <property type="entry name" value="CSD_2"/>
    <property type="match status" value="1"/>
</dbReference>
<dbReference type="GO" id="GO:0003677">
    <property type="term" value="F:DNA binding"/>
    <property type="evidence" value="ECO:0007669"/>
    <property type="project" value="UniProtKB-KW"/>
</dbReference>
<dbReference type="PRINTS" id="PR00050">
    <property type="entry name" value="COLDSHOCK"/>
</dbReference>
<evidence type="ECO:0000313" key="6">
    <source>
        <dbReference type="Proteomes" id="UP000219281"/>
    </source>
</evidence>
<sequence length="63" mass="6984">MQEGTVKFFNVTKGFGFIVPANGDAEIFVHSTGLIDEIRENDKVQYEVENGRKGLNAVNVKVI</sequence>
<feature type="domain" description="CSD" evidence="4">
    <location>
        <begin position="1"/>
        <end position="62"/>
    </location>
</feature>
<dbReference type="PANTHER" id="PTHR11544">
    <property type="entry name" value="COLD SHOCK DOMAIN CONTAINING PROTEINS"/>
    <property type="match status" value="1"/>
</dbReference>
<gene>
    <name evidence="5" type="ORF">SAMN06297358_3681</name>
</gene>
<proteinExistence type="predicted"/>
<dbReference type="InterPro" id="IPR002059">
    <property type="entry name" value="CSP_DNA-bd"/>
</dbReference>
<evidence type="ECO:0000256" key="1">
    <source>
        <dbReference type="ARBA" id="ARBA00004496"/>
    </source>
</evidence>
<keyword evidence="2" id="KW-0963">Cytoplasm</keyword>
<evidence type="ECO:0000256" key="2">
    <source>
        <dbReference type="ARBA" id="ARBA00022490"/>
    </source>
</evidence>
<dbReference type="AlphaFoldDB" id="A0A286ADK8"/>
<accession>A0A286ADK8</accession>
<dbReference type="InterPro" id="IPR012156">
    <property type="entry name" value="Cold_shock_CspA"/>
</dbReference>
<dbReference type="OrthoDB" id="9805039at2"/>
<evidence type="ECO:0000313" key="5">
    <source>
        <dbReference type="EMBL" id="SOD19973.1"/>
    </source>
</evidence>
<dbReference type="SMART" id="SM00357">
    <property type="entry name" value="CSP"/>
    <property type="match status" value="1"/>
</dbReference>
<evidence type="ECO:0000259" key="4">
    <source>
        <dbReference type="PROSITE" id="PS51857"/>
    </source>
</evidence>
<dbReference type="InterPro" id="IPR012340">
    <property type="entry name" value="NA-bd_OB-fold"/>
</dbReference>
<keyword evidence="6" id="KW-1185">Reference proteome</keyword>
<dbReference type="Pfam" id="PF00313">
    <property type="entry name" value="CSD"/>
    <property type="match status" value="1"/>
</dbReference>
<dbReference type="SUPFAM" id="SSF50249">
    <property type="entry name" value="Nucleic acid-binding proteins"/>
    <property type="match status" value="1"/>
</dbReference>
<comment type="subcellular location">
    <subcellularLocation>
        <location evidence="1 3">Cytoplasm</location>
    </subcellularLocation>
</comment>
<protein>
    <submittedName>
        <fullName evidence="5">Cold-shock DNA-binding protein family</fullName>
    </submittedName>
</protein>
<dbReference type="GO" id="GO:0005829">
    <property type="term" value="C:cytosol"/>
    <property type="evidence" value="ECO:0007669"/>
    <property type="project" value="UniProtKB-ARBA"/>
</dbReference>
<dbReference type="EMBL" id="OCMT01000004">
    <property type="protein sequence ID" value="SOD19973.1"/>
    <property type="molecule type" value="Genomic_DNA"/>
</dbReference>
<dbReference type="Proteomes" id="UP000219281">
    <property type="component" value="Unassembled WGS sequence"/>
</dbReference>
<dbReference type="PIRSF" id="PIRSF002599">
    <property type="entry name" value="Cold_shock_A"/>
    <property type="match status" value="1"/>
</dbReference>
<dbReference type="PROSITE" id="PS00352">
    <property type="entry name" value="CSD_1"/>
    <property type="match status" value="1"/>
</dbReference>
<dbReference type="InterPro" id="IPR019844">
    <property type="entry name" value="CSD_CS"/>
</dbReference>
<organism evidence="5 6">
    <name type="scientific">Pedobacter xixiisoli</name>
    <dbReference type="NCBI Taxonomy" id="1476464"/>
    <lineage>
        <taxon>Bacteria</taxon>
        <taxon>Pseudomonadati</taxon>
        <taxon>Bacteroidota</taxon>
        <taxon>Sphingobacteriia</taxon>
        <taxon>Sphingobacteriales</taxon>
        <taxon>Sphingobacteriaceae</taxon>
        <taxon>Pedobacter</taxon>
    </lineage>
</organism>